<dbReference type="Pfam" id="PF01128">
    <property type="entry name" value="IspD"/>
    <property type="match status" value="1"/>
</dbReference>
<dbReference type="InterPro" id="IPR034683">
    <property type="entry name" value="IspD/TarI"/>
</dbReference>
<dbReference type="FunFam" id="3.90.550.10:FF:000003">
    <property type="entry name" value="2-C-methyl-D-erythritol 4-phosphate cytidylyltransferase"/>
    <property type="match status" value="1"/>
</dbReference>
<dbReference type="Gene3D" id="3.90.550.10">
    <property type="entry name" value="Spore Coat Polysaccharide Biosynthesis Protein SpsA, Chain A"/>
    <property type="match status" value="1"/>
</dbReference>
<dbReference type="InterPro" id="IPR029044">
    <property type="entry name" value="Nucleotide-diphossugar_trans"/>
</dbReference>
<evidence type="ECO:0000313" key="3">
    <source>
        <dbReference type="EMBL" id="HHE04890.1"/>
    </source>
</evidence>
<organism evidence="3">
    <name type="scientific">candidate division WOR-3 bacterium</name>
    <dbReference type="NCBI Taxonomy" id="2052148"/>
    <lineage>
        <taxon>Bacteria</taxon>
        <taxon>Bacteria division WOR-3</taxon>
    </lineage>
</organism>
<sequence>MNIVIICAGGNGERMKARDNKIFLHIDGKPIIYYTMKTFDDHPDIDAIIITAQEKYFKRIKQIISKNGIKKVIELEKAYRTRQESTYYVLKKLDAQGISKNSLVLIHNAVNPFVKHKEINMCLEAAQKHGASLLGFQAIDTVKIIDEGNFISHTPERKRVWIAQTPQVIRFDIALKAFDEANRKGYIATDDTTLVELINNPIKFIECSRENFKITYPHDLELAKKIFHKKMREKKVWYV</sequence>
<dbReference type="Proteomes" id="UP000886110">
    <property type="component" value="Unassembled WGS sequence"/>
</dbReference>
<reference evidence="3" key="1">
    <citation type="journal article" date="2020" name="mSystems">
        <title>Genome- and Community-Level Interaction Insights into Carbon Utilization and Element Cycling Functions of Hydrothermarchaeota in Hydrothermal Sediment.</title>
        <authorList>
            <person name="Zhou Z."/>
            <person name="Liu Y."/>
            <person name="Xu W."/>
            <person name="Pan J."/>
            <person name="Luo Z.H."/>
            <person name="Li M."/>
        </authorList>
    </citation>
    <scope>NUCLEOTIDE SEQUENCE [LARGE SCALE GENOMIC DNA]</scope>
    <source>
        <strain evidence="3">HyVt-74</strain>
    </source>
</reference>
<dbReference type="CDD" id="cd02516">
    <property type="entry name" value="CDP-ME_synthetase"/>
    <property type="match status" value="1"/>
</dbReference>
<dbReference type="GO" id="GO:0008299">
    <property type="term" value="P:isoprenoid biosynthetic process"/>
    <property type="evidence" value="ECO:0007669"/>
    <property type="project" value="InterPro"/>
</dbReference>
<dbReference type="InterPro" id="IPR050088">
    <property type="entry name" value="IspD/TarI_cytidylyltransf_bact"/>
</dbReference>
<evidence type="ECO:0000256" key="2">
    <source>
        <dbReference type="ARBA" id="ARBA00022695"/>
    </source>
</evidence>
<accession>A0A7C5HBQ6</accession>
<comment type="caution">
    <text evidence="3">The sequence shown here is derived from an EMBL/GenBank/DDBJ whole genome shotgun (WGS) entry which is preliminary data.</text>
</comment>
<name>A0A7C5HBQ6_UNCW3</name>
<evidence type="ECO:0000256" key="1">
    <source>
        <dbReference type="ARBA" id="ARBA00022679"/>
    </source>
</evidence>
<dbReference type="InterPro" id="IPR001228">
    <property type="entry name" value="IspD"/>
</dbReference>
<dbReference type="PANTHER" id="PTHR32125:SF4">
    <property type="entry name" value="2-C-METHYL-D-ERYTHRITOL 4-PHOSPHATE CYTIDYLYLTRANSFERASE, CHLOROPLASTIC"/>
    <property type="match status" value="1"/>
</dbReference>
<dbReference type="AlphaFoldDB" id="A0A7C5HBQ6"/>
<keyword evidence="1 3" id="KW-0808">Transferase</keyword>
<dbReference type="EMBL" id="DRTB01000178">
    <property type="protein sequence ID" value="HHE04890.1"/>
    <property type="molecule type" value="Genomic_DNA"/>
</dbReference>
<dbReference type="EC" id="2.7.7.60" evidence="3"/>
<dbReference type="SUPFAM" id="SSF53448">
    <property type="entry name" value="Nucleotide-diphospho-sugar transferases"/>
    <property type="match status" value="1"/>
</dbReference>
<keyword evidence="2 3" id="KW-0548">Nucleotidyltransferase</keyword>
<dbReference type="NCBIfam" id="TIGR00453">
    <property type="entry name" value="ispD"/>
    <property type="match status" value="1"/>
</dbReference>
<protein>
    <submittedName>
        <fullName evidence="3">2-C-methyl-D-erythritol 4-phosphate cytidylyltransferase</fullName>
        <ecNumber evidence="3">2.7.7.60</ecNumber>
    </submittedName>
</protein>
<gene>
    <name evidence="3" type="primary">ispD</name>
    <name evidence="3" type="ORF">ENL19_02375</name>
</gene>
<proteinExistence type="predicted"/>
<dbReference type="GO" id="GO:0050518">
    <property type="term" value="F:2-C-methyl-D-erythritol 4-phosphate cytidylyltransferase activity"/>
    <property type="evidence" value="ECO:0007669"/>
    <property type="project" value="UniProtKB-EC"/>
</dbReference>
<dbReference type="PANTHER" id="PTHR32125">
    <property type="entry name" value="2-C-METHYL-D-ERYTHRITOL 4-PHOSPHATE CYTIDYLYLTRANSFERASE, CHLOROPLASTIC"/>
    <property type="match status" value="1"/>
</dbReference>